<dbReference type="PANTHER" id="PTHR19375">
    <property type="entry name" value="HEAT SHOCK PROTEIN 70KDA"/>
    <property type="match status" value="1"/>
</dbReference>
<name>A0A6P6YDM9_DERPT</name>
<evidence type="ECO:0000256" key="4">
    <source>
        <dbReference type="RuleBase" id="RU003322"/>
    </source>
</evidence>
<protein>
    <submittedName>
        <fullName evidence="7">Uncharacterized protein LOC113796716</fullName>
    </submittedName>
</protein>
<keyword evidence="6" id="KW-1185">Reference proteome</keyword>
<dbReference type="Pfam" id="PF00012">
    <property type="entry name" value="HSP70"/>
    <property type="match status" value="1"/>
</dbReference>
<dbReference type="OrthoDB" id="2401965at2759"/>
<evidence type="ECO:0000313" key="6">
    <source>
        <dbReference type="Proteomes" id="UP000515146"/>
    </source>
</evidence>
<dbReference type="Gene3D" id="3.90.640.10">
    <property type="entry name" value="Actin, Chain A, domain 4"/>
    <property type="match status" value="1"/>
</dbReference>
<dbReference type="InterPro" id="IPR043129">
    <property type="entry name" value="ATPase_NBD"/>
</dbReference>
<organism evidence="6 7">
    <name type="scientific">Dermatophagoides pteronyssinus</name>
    <name type="common">European house dust mite</name>
    <dbReference type="NCBI Taxonomy" id="6956"/>
    <lineage>
        <taxon>Eukaryota</taxon>
        <taxon>Metazoa</taxon>
        <taxon>Ecdysozoa</taxon>
        <taxon>Arthropoda</taxon>
        <taxon>Chelicerata</taxon>
        <taxon>Arachnida</taxon>
        <taxon>Acari</taxon>
        <taxon>Acariformes</taxon>
        <taxon>Sarcoptiformes</taxon>
        <taxon>Astigmata</taxon>
        <taxon>Psoroptidia</taxon>
        <taxon>Analgoidea</taxon>
        <taxon>Pyroglyphidae</taxon>
        <taxon>Dermatophagoidinae</taxon>
        <taxon>Dermatophagoides</taxon>
    </lineage>
</organism>
<dbReference type="FunFam" id="3.30.420.40:FF:000004">
    <property type="entry name" value="Molecular chaperone DnaK"/>
    <property type="match status" value="1"/>
</dbReference>
<keyword evidence="3 4" id="KW-0067">ATP-binding</keyword>
<dbReference type="Gene3D" id="2.60.34.10">
    <property type="entry name" value="Substrate Binding Domain Of DNAk, Chain A, domain 1"/>
    <property type="match status" value="1"/>
</dbReference>
<dbReference type="FunFam" id="2.60.34.10:FF:000023">
    <property type="entry name" value="70 kDa heat shock cognate protein"/>
    <property type="match status" value="1"/>
</dbReference>
<comment type="similarity">
    <text evidence="1 4">Belongs to the heat shock protein 70 family.</text>
</comment>
<proteinExistence type="inferred from homology"/>
<feature type="coiled-coil region" evidence="5">
    <location>
        <begin position="528"/>
        <end position="575"/>
    </location>
</feature>
<reference evidence="7" key="1">
    <citation type="submission" date="2025-08" db="UniProtKB">
        <authorList>
            <consortium name="RefSeq"/>
        </authorList>
    </citation>
    <scope>IDENTIFICATION</scope>
    <source>
        <strain evidence="7">Airmid</strain>
    </source>
</reference>
<evidence type="ECO:0000256" key="5">
    <source>
        <dbReference type="SAM" id="Coils"/>
    </source>
</evidence>
<dbReference type="GO" id="GO:0140662">
    <property type="term" value="F:ATP-dependent protein folding chaperone"/>
    <property type="evidence" value="ECO:0007669"/>
    <property type="project" value="InterPro"/>
</dbReference>
<dbReference type="CDD" id="cd10234">
    <property type="entry name" value="ASKHA_NBD_HSP70_DnaK-like"/>
    <property type="match status" value="1"/>
</dbReference>
<dbReference type="Proteomes" id="UP000515146">
    <property type="component" value="Unplaced"/>
</dbReference>
<dbReference type="Gene3D" id="3.30.420.40">
    <property type="match status" value="2"/>
</dbReference>
<dbReference type="KEGG" id="dpte:113796716"/>
<dbReference type="RefSeq" id="XP_027202819.1">
    <property type="nucleotide sequence ID" value="XM_027347018.1"/>
</dbReference>
<dbReference type="InterPro" id="IPR013126">
    <property type="entry name" value="Hsp_70_fam"/>
</dbReference>
<dbReference type="NCBIfam" id="NF001413">
    <property type="entry name" value="PRK00290.1"/>
    <property type="match status" value="1"/>
</dbReference>
<dbReference type="PRINTS" id="PR00301">
    <property type="entry name" value="HEATSHOCK70"/>
</dbReference>
<evidence type="ECO:0000256" key="2">
    <source>
        <dbReference type="ARBA" id="ARBA00022741"/>
    </source>
</evidence>
<keyword evidence="2 4" id="KW-0547">Nucleotide-binding</keyword>
<dbReference type="InterPro" id="IPR029047">
    <property type="entry name" value="HSP70_peptide-bd_sf"/>
</dbReference>
<dbReference type="SUPFAM" id="SSF100920">
    <property type="entry name" value="Heat shock protein 70kD (HSP70), peptide-binding domain"/>
    <property type="match status" value="1"/>
</dbReference>
<dbReference type="FunFam" id="3.90.640.10:FF:000003">
    <property type="entry name" value="Molecular chaperone DnaK"/>
    <property type="match status" value="1"/>
</dbReference>
<evidence type="ECO:0000256" key="1">
    <source>
        <dbReference type="ARBA" id="ARBA00007381"/>
    </source>
</evidence>
<evidence type="ECO:0000256" key="3">
    <source>
        <dbReference type="ARBA" id="ARBA00022840"/>
    </source>
</evidence>
<dbReference type="AlphaFoldDB" id="A0A6P6YDM9"/>
<keyword evidence="5" id="KW-0175">Coiled coil</keyword>
<dbReference type="InterPro" id="IPR018181">
    <property type="entry name" value="Heat_shock_70_CS"/>
</dbReference>
<accession>A0A6P6YDM9</accession>
<dbReference type="InParanoid" id="A0A6P6YDM9"/>
<gene>
    <name evidence="7" type="primary">LOC113796716</name>
</gene>
<dbReference type="PROSITE" id="PS00329">
    <property type="entry name" value="HSP70_2"/>
    <property type="match status" value="1"/>
</dbReference>
<dbReference type="PROSITE" id="PS00297">
    <property type="entry name" value="HSP70_1"/>
    <property type="match status" value="1"/>
</dbReference>
<dbReference type="GO" id="GO:0005524">
    <property type="term" value="F:ATP binding"/>
    <property type="evidence" value="ECO:0007669"/>
    <property type="project" value="UniProtKB-KW"/>
</dbReference>
<evidence type="ECO:0000313" key="7">
    <source>
        <dbReference type="RefSeq" id="XP_027202819.1"/>
    </source>
</evidence>
<dbReference type="SUPFAM" id="SSF53067">
    <property type="entry name" value="Actin-like ATPase domain"/>
    <property type="match status" value="2"/>
</dbReference>
<sequence>MLSVFTKKNSKNNERTTTVNRVKESPIIGIDLGTTNSCVAVFENGESKVIKDDEGHATVPSMISISGNDVVRGHSAKNQGLINANNTLFATKRFIGRKYNEVAEEAKSLPYKVVPGPNGDAWIEIDGKKVSPCQVAAEILKEMKGISERYLGKEVKDAVITVPAYFNESQRQATKDAGKIAGLNVMRLINEPTSAALAYGINSLKNDNKPLRVAVFDLGGGTFDISILEINGSVIEVKATNGDSSLGGEDFDRRLQSYIEDEIKKELKVDIEKDATLLLRIREACETAKKQLSKVTSVEICIPFIKTKNDKMVDFKKEITRKFFSNLVADITKKTVEPCIRCLQDSNLEKSDIDEIILVGGMTRCPAVLETVEKIFGKKPITTVNPDEAVALGAAIQGSILGGSNKEVLLLDVAPLSLGIETVGGVFTRLINRNTTIPTEKSSIFSTAVDNQEQVLIKIYQGEREMSSKNKYLGQLVLQDIPKAPKGVPQILVKFRIDADGLLHVTTLDKTTNKKQEIVIEANSGLTKEEIDSMIQQAEEMKQEDLDEIEIMDLRSKLEQSIERAENFIENVRDKLSKSDIERLKDCIKSGKAVNANSKPSDYRVMIKLLNEVVSKIISRL</sequence>